<sequence length="414" mass="47821">MDFDFTLPAPPASWDSSKDVKVHKRLSKVALKPIEPAGHAFMNRVRRHKANRTLAEDYELNQALLEAQGDNEDEEEDEPESKKLLASDPSKWRDQDHYAVIGLSKKRYLATDEDIKRAYRRKVLKHHPDKKGGNDSFFKCIQKAWEVLTDVKKRRQWDSCDPTFDESIPNPKDPRDFFEIYGPKFQSEARFSKDPVVPPFGDANSAREEVEAFYQFWLNFESWRTFERRDEEDTDKAGSREEKRWLDKKNVAARKKHKKEDIQRVNKLVDQAFNLDPRIKAFKAAEKYAKNAKKREKEAAEAEAARIAEEARIAKEKEEEELKLKQQSQKKDKEAIKNAIKKEKKTVRRLFRDNNNCLPAGADAIAVAAQTDKVEAALNSNNLDYLTDLRTKFEKALTIGNDAVGKVLAEAKPN</sequence>
<dbReference type="GO" id="GO:0030544">
    <property type="term" value="F:Hsp70 protein binding"/>
    <property type="evidence" value="ECO:0007669"/>
    <property type="project" value="InterPro"/>
</dbReference>
<dbReference type="GO" id="GO:0006450">
    <property type="term" value="P:regulation of translational fidelity"/>
    <property type="evidence" value="ECO:0007669"/>
    <property type="project" value="InterPro"/>
</dbReference>
<dbReference type="GO" id="GO:0051083">
    <property type="term" value="P:'de novo' cotranslational protein folding"/>
    <property type="evidence" value="ECO:0007669"/>
    <property type="project" value="InterPro"/>
</dbReference>
<feature type="coiled-coil region" evidence="1">
    <location>
        <begin position="285"/>
        <end position="337"/>
    </location>
</feature>
<comment type="caution">
    <text evidence="4">The sequence shown here is derived from an EMBL/GenBank/DDBJ whole genome shotgun (WGS) entry which is preliminary data.</text>
</comment>
<dbReference type="Gene3D" id="1.10.287.110">
    <property type="entry name" value="DnaJ domain"/>
    <property type="match status" value="1"/>
</dbReference>
<evidence type="ECO:0000313" key="5">
    <source>
        <dbReference type="Proteomes" id="UP001210925"/>
    </source>
</evidence>
<evidence type="ECO:0000313" key="4">
    <source>
        <dbReference type="EMBL" id="KAJ3257890.1"/>
    </source>
</evidence>
<dbReference type="InterPro" id="IPR058871">
    <property type="entry name" value="Zuotin_N"/>
</dbReference>
<dbReference type="PANTHER" id="PTHR43999:SF1">
    <property type="entry name" value="DNAJ HOMOLOG SUBFAMILY C MEMBER 2"/>
    <property type="match status" value="1"/>
</dbReference>
<dbReference type="SUPFAM" id="SSF46565">
    <property type="entry name" value="Chaperone J-domain"/>
    <property type="match status" value="1"/>
</dbReference>
<feature type="compositionally biased region" description="Basic and acidic residues" evidence="2">
    <location>
        <begin position="80"/>
        <end position="89"/>
    </location>
</feature>
<dbReference type="CDD" id="cd06257">
    <property type="entry name" value="DnaJ"/>
    <property type="match status" value="1"/>
</dbReference>
<proteinExistence type="predicted"/>
<feature type="domain" description="J" evidence="3">
    <location>
        <begin position="96"/>
        <end position="161"/>
    </location>
</feature>
<evidence type="ECO:0000256" key="1">
    <source>
        <dbReference type="SAM" id="Coils"/>
    </source>
</evidence>
<accession>A0AAD5UGZ1</accession>
<dbReference type="InterPro" id="IPR001623">
    <property type="entry name" value="DnaJ_domain"/>
</dbReference>
<dbReference type="AlphaFoldDB" id="A0AAD5UGZ1"/>
<protein>
    <recommendedName>
        <fullName evidence="3">J domain-containing protein</fullName>
    </recommendedName>
</protein>
<dbReference type="PANTHER" id="PTHR43999">
    <property type="entry name" value="DNAJ HOMOLOG SUBFAMILY C MEMBER 2"/>
    <property type="match status" value="1"/>
</dbReference>
<keyword evidence="1" id="KW-0175">Coiled coil</keyword>
<dbReference type="GO" id="GO:0005829">
    <property type="term" value="C:cytosol"/>
    <property type="evidence" value="ECO:0007669"/>
    <property type="project" value="TreeGrafter"/>
</dbReference>
<organism evidence="4 5">
    <name type="scientific">Boothiomyces macroporosus</name>
    <dbReference type="NCBI Taxonomy" id="261099"/>
    <lineage>
        <taxon>Eukaryota</taxon>
        <taxon>Fungi</taxon>
        <taxon>Fungi incertae sedis</taxon>
        <taxon>Chytridiomycota</taxon>
        <taxon>Chytridiomycota incertae sedis</taxon>
        <taxon>Chytridiomycetes</taxon>
        <taxon>Rhizophydiales</taxon>
        <taxon>Terramycetaceae</taxon>
        <taxon>Boothiomyces</taxon>
    </lineage>
</organism>
<dbReference type="Pfam" id="PF21884">
    <property type="entry name" value="ZUO1-like_ZHD"/>
    <property type="match status" value="1"/>
</dbReference>
<dbReference type="PROSITE" id="PS50076">
    <property type="entry name" value="DNAJ_2"/>
    <property type="match status" value="1"/>
</dbReference>
<dbReference type="InterPro" id="IPR054076">
    <property type="entry name" value="ZUO1-like_ZHD"/>
</dbReference>
<keyword evidence="5" id="KW-1185">Reference proteome</keyword>
<evidence type="ECO:0000256" key="2">
    <source>
        <dbReference type="SAM" id="MobiDB-lite"/>
    </source>
</evidence>
<dbReference type="EMBL" id="JADGKB010000033">
    <property type="protein sequence ID" value="KAJ3257890.1"/>
    <property type="molecule type" value="Genomic_DNA"/>
</dbReference>
<dbReference type="Proteomes" id="UP001210925">
    <property type="component" value="Unassembled WGS sequence"/>
</dbReference>
<reference evidence="4" key="1">
    <citation type="submission" date="2020-05" db="EMBL/GenBank/DDBJ databases">
        <title>Phylogenomic resolution of chytrid fungi.</title>
        <authorList>
            <person name="Stajich J.E."/>
            <person name="Amses K."/>
            <person name="Simmons R."/>
            <person name="Seto K."/>
            <person name="Myers J."/>
            <person name="Bonds A."/>
            <person name="Quandt C.A."/>
            <person name="Barry K."/>
            <person name="Liu P."/>
            <person name="Grigoriev I."/>
            <person name="Longcore J.E."/>
            <person name="James T.Y."/>
        </authorList>
    </citation>
    <scope>NUCLEOTIDE SEQUENCE</scope>
    <source>
        <strain evidence="4">PLAUS21</strain>
    </source>
</reference>
<evidence type="ECO:0000259" key="3">
    <source>
        <dbReference type="PROSITE" id="PS50076"/>
    </source>
</evidence>
<name>A0AAD5UGZ1_9FUNG</name>
<feature type="compositionally biased region" description="Acidic residues" evidence="2">
    <location>
        <begin position="69"/>
        <end position="79"/>
    </location>
</feature>
<dbReference type="InterPro" id="IPR036869">
    <property type="entry name" value="J_dom_sf"/>
</dbReference>
<dbReference type="SMART" id="SM00271">
    <property type="entry name" value="DnaJ"/>
    <property type="match status" value="1"/>
</dbReference>
<dbReference type="CDD" id="cd23953">
    <property type="entry name" value="zuotin_NTD"/>
    <property type="match status" value="1"/>
</dbReference>
<dbReference type="Gene3D" id="1.10.8.840">
    <property type="entry name" value="Ribosome-associated complex head domain"/>
    <property type="match status" value="1"/>
</dbReference>
<dbReference type="GO" id="GO:0043022">
    <property type="term" value="F:ribosome binding"/>
    <property type="evidence" value="ECO:0007669"/>
    <property type="project" value="InterPro"/>
</dbReference>
<dbReference type="Pfam" id="PF00226">
    <property type="entry name" value="DnaJ"/>
    <property type="match status" value="1"/>
</dbReference>
<feature type="region of interest" description="Disordered" evidence="2">
    <location>
        <begin position="62"/>
        <end position="89"/>
    </location>
</feature>
<dbReference type="InterPro" id="IPR042569">
    <property type="entry name" value="RAC_head_sf"/>
</dbReference>
<gene>
    <name evidence="4" type="ORF">HK103_004181</name>
</gene>
<dbReference type="InterPro" id="IPR044634">
    <property type="entry name" value="Zuotin/DnaJC2"/>
</dbReference>
<dbReference type="Pfam" id="PF26185">
    <property type="entry name" value="Zuotin_N"/>
    <property type="match status" value="1"/>
</dbReference>